<comment type="caution">
    <text evidence="7">The sequence shown here is derived from an EMBL/GenBank/DDBJ whole genome shotgun (WGS) entry which is preliminary data.</text>
</comment>
<evidence type="ECO:0000256" key="6">
    <source>
        <dbReference type="ARBA" id="ARBA00023016"/>
    </source>
</evidence>
<keyword evidence="8" id="KW-1185">Reference proteome</keyword>
<keyword evidence="5" id="KW-0694">RNA-binding</keyword>
<keyword evidence="1" id="KW-1277">Toxin-antitoxin system</keyword>
<dbReference type="RefSeq" id="WP_211313139.1">
    <property type="nucleotide sequence ID" value="NZ_BAAABL010000060.1"/>
</dbReference>
<evidence type="ECO:0000313" key="7">
    <source>
        <dbReference type="EMBL" id="GAA0306631.1"/>
    </source>
</evidence>
<evidence type="ECO:0000256" key="1">
    <source>
        <dbReference type="ARBA" id="ARBA00022649"/>
    </source>
</evidence>
<evidence type="ECO:0000256" key="4">
    <source>
        <dbReference type="ARBA" id="ARBA00022801"/>
    </source>
</evidence>
<keyword evidence="2" id="KW-0540">Nuclease</keyword>
<dbReference type="Gene3D" id="3.30.920.30">
    <property type="entry name" value="Hypothetical protein"/>
    <property type="match status" value="1"/>
</dbReference>
<evidence type="ECO:0000256" key="2">
    <source>
        <dbReference type="ARBA" id="ARBA00022722"/>
    </source>
</evidence>
<protein>
    <submittedName>
        <fullName evidence="7">Type II toxin-antitoxin system HicA family toxin</fullName>
    </submittedName>
</protein>
<keyword evidence="4" id="KW-0378">Hydrolase</keyword>
<sequence>MVTRDFSGDDVVKVLVNVGGFEWVRTNGDHLILKWTPPEAHNTEPRTVSVPRHDRVATGTLRNIAEQAGAEDFDAFCRWIDRNR</sequence>
<gene>
    <name evidence="7" type="ORF">GCM10009066_20530</name>
</gene>
<dbReference type="GO" id="GO:0016787">
    <property type="term" value="F:hydrolase activity"/>
    <property type="evidence" value="ECO:0007669"/>
    <property type="project" value="UniProtKB-KW"/>
</dbReference>
<dbReference type="AlphaFoldDB" id="A0AAV3S980"/>
<keyword evidence="3" id="KW-0255">Endonuclease</keyword>
<reference evidence="7 8" key="1">
    <citation type="journal article" date="2019" name="Int. J. Syst. Evol. Microbiol.">
        <title>The Global Catalogue of Microorganisms (GCM) 10K type strain sequencing project: providing services to taxonomists for standard genome sequencing and annotation.</title>
        <authorList>
            <consortium name="The Broad Institute Genomics Platform"/>
            <consortium name="The Broad Institute Genome Sequencing Center for Infectious Disease"/>
            <person name="Wu L."/>
            <person name="Ma J."/>
        </authorList>
    </citation>
    <scope>NUCLEOTIDE SEQUENCE [LARGE SCALE GENOMIC DNA]</scope>
    <source>
        <strain evidence="7 8">JCM 16330</strain>
    </source>
</reference>
<dbReference type="GO" id="GO:0004519">
    <property type="term" value="F:endonuclease activity"/>
    <property type="evidence" value="ECO:0007669"/>
    <property type="project" value="UniProtKB-KW"/>
</dbReference>
<evidence type="ECO:0000313" key="8">
    <source>
        <dbReference type="Proteomes" id="UP001500837"/>
    </source>
</evidence>
<evidence type="ECO:0000256" key="3">
    <source>
        <dbReference type="ARBA" id="ARBA00022759"/>
    </source>
</evidence>
<dbReference type="InterPro" id="IPR012933">
    <property type="entry name" value="HicA_mRNA_interferase"/>
</dbReference>
<evidence type="ECO:0000256" key="5">
    <source>
        <dbReference type="ARBA" id="ARBA00022884"/>
    </source>
</evidence>
<dbReference type="EMBL" id="BAAABL010000060">
    <property type="protein sequence ID" value="GAA0306631.1"/>
    <property type="molecule type" value="Genomic_DNA"/>
</dbReference>
<dbReference type="SUPFAM" id="SSF54786">
    <property type="entry name" value="YcfA/nrd intein domain"/>
    <property type="match status" value="1"/>
</dbReference>
<accession>A0AAV3S980</accession>
<keyword evidence="6" id="KW-0346">Stress response</keyword>
<dbReference type="InterPro" id="IPR038570">
    <property type="entry name" value="HicA_sf"/>
</dbReference>
<dbReference type="GO" id="GO:0003729">
    <property type="term" value="F:mRNA binding"/>
    <property type="evidence" value="ECO:0007669"/>
    <property type="project" value="InterPro"/>
</dbReference>
<organism evidence="7 8">
    <name type="scientific">Halarchaeum salinum</name>
    <dbReference type="NCBI Taxonomy" id="489912"/>
    <lineage>
        <taxon>Archaea</taxon>
        <taxon>Methanobacteriati</taxon>
        <taxon>Methanobacteriota</taxon>
        <taxon>Stenosarchaea group</taxon>
        <taxon>Halobacteria</taxon>
        <taxon>Halobacteriales</taxon>
        <taxon>Halobacteriaceae</taxon>
    </lineage>
</organism>
<name>A0AAV3S980_9EURY</name>
<dbReference type="Proteomes" id="UP001500837">
    <property type="component" value="Unassembled WGS sequence"/>
</dbReference>
<proteinExistence type="predicted"/>
<dbReference type="Pfam" id="PF07927">
    <property type="entry name" value="HicA_toxin"/>
    <property type="match status" value="1"/>
</dbReference>